<feature type="region of interest" description="Disordered" evidence="1">
    <location>
        <begin position="154"/>
        <end position="183"/>
    </location>
</feature>
<name>A0ABR0BGF4_PURLI</name>
<protein>
    <submittedName>
        <fullName evidence="2">Uncharacterized protein</fullName>
    </submittedName>
</protein>
<evidence type="ECO:0000313" key="3">
    <source>
        <dbReference type="Proteomes" id="UP001287286"/>
    </source>
</evidence>
<organism evidence="2 3">
    <name type="scientific">Purpureocillium lilacinum</name>
    <name type="common">Paecilomyces lilacinus</name>
    <dbReference type="NCBI Taxonomy" id="33203"/>
    <lineage>
        <taxon>Eukaryota</taxon>
        <taxon>Fungi</taxon>
        <taxon>Dikarya</taxon>
        <taxon>Ascomycota</taxon>
        <taxon>Pezizomycotina</taxon>
        <taxon>Sordariomycetes</taxon>
        <taxon>Hypocreomycetidae</taxon>
        <taxon>Hypocreales</taxon>
        <taxon>Ophiocordycipitaceae</taxon>
        <taxon>Purpureocillium</taxon>
    </lineage>
</organism>
<keyword evidence="3" id="KW-1185">Reference proteome</keyword>
<accession>A0ABR0BGF4</accession>
<feature type="region of interest" description="Disordered" evidence="1">
    <location>
        <begin position="38"/>
        <end position="72"/>
    </location>
</feature>
<dbReference type="EMBL" id="JAWRVI010000114">
    <property type="protein sequence ID" value="KAK4076814.1"/>
    <property type="molecule type" value="Genomic_DNA"/>
</dbReference>
<reference evidence="2 3" key="1">
    <citation type="journal article" date="2024" name="Microbiol. Resour. Announc.">
        <title>Genome annotations for the ascomycete fungi Trichoderma harzianum, Trichoderma aggressivum, and Purpureocillium lilacinum.</title>
        <authorList>
            <person name="Beijen E.P.W."/>
            <person name="Ohm R.A."/>
        </authorList>
    </citation>
    <scope>NUCLEOTIDE SEQUENCE [LARGE SCALE GENOMIC DNA]</scope>
    <source>
        <strain evidence="2 3">CBS 150709</strain>
    </source>
</reference>
<dbReference type="Proteomes" id="UP001287286">
    <property type="component" value="Unassembled WGS sequence"/>
</dbReference>
<evidence type="ECO:0000313" key="2">
    <source>
        <dbReference type="EMBL" id="KAK4076814.1"/>
    </source>
</evidence>
<evidence type="ECO:0000256" key="1">
    <source>
        <dbReference type="SAM" id="MobiDB-lite"/>
    </source>
</evidence>
<feature type="compositionally biased region" description="Basic and acidic residues" evidence="1">
    <location>
        <begin position="154"/>
        <end position="169"/>
    </location>
</feature>
<gene>
    <name evidence="2" type="ORF">Purlil1_12581</name>
</gene>
<sequence>MAQFVEDASPPPPARSSWRQALVGAHHIAPHCTASHRIAAQRSASHHGARMPGVPCSRAALPGEASPPCPRLDTGLATTVGDAESYTASSEHLSLRVPRKANSSLTLFDLGPWRAVCGGWQMDVHNKDNIPCLSPRRRRQWLRRRRWNVELKKPADGDDVGDGWRDRQKITPPLPVVPASPSDLPLLADKQASWLLRRTRRQVRVQPARSPTRTRSVPISQPQLWSSPPPPRQIHPVQSDRGPNGSTTPAQDVTAPRSMWPSAPVTWPSPPTTGHHGFRNPRARARIYPSLVAVPFASARSRSRLVPVDVHVDAGRTKSKIVATLHVQIYTDRRP</sequence>
<feature type="region of interest" description="Disordered" evidence="1">
    <location>
        <begin position="201"/>
        <end position="276"/>
    </location>
</feature>
<proteinExistence type="predicted"/>
<comment type="caution">
    <text evidence="2">The sequence shown here is derived from an EMBL/GenBank/DDBJ whole genome shotgun (WGS) entry which is preliminary data.</text>
</comment>